<dbReference type="EMBL" id="BLAD01000094">
    <property type="protein sequence ID" value="GES05180.1"/>
    <property type="molecule type" value="Genomic_DNA"/>
</dbReference>
<dbReference type="PANTHER" id="PTHR43031:SF1">
    <property type="entry name" value="PYRIDINE NUCLEOTIDE-DISULPHIDE OXIDOREDUCTASE"/>
    <property type="match status" value="1"/>
</dbReference>
<dbReference type="OrthoDB" id="9800872at2"/>
<dbReference type="InterPro" id="IPR001763">
    <property type="entry name" value="Rhodanese-like_dom"/>
</dbReference>
<dbReference type="GO" id="GO:0016740">
    <property type="term" value="F:transferase activity"/>
    <property type="evidence" value="ECO:0007669"/>
    <property type="project" value="UniProtKB-KW"/>
</dbReference>
<evidence type="ECO:0000313" key="3">
    <source>
        <dbReference type="Proteomes" id="UP000334990"/>
    </source>
</evidence>
<dbReference type="RefSeq" id="WP_155341206.1">
    <property type="nucleotide sequence ID" value="NZ_BAAABN010000024.1"/>
</dbReference>
<feature type="domain" description="Rhodanese" evidence="1">
    <location>
        <begin position="11"/>
        <end position="98"/>
    </location>
</feature>
<keyword evidence="3" id="KW-1185">Reference proteome</keyword>
<sequence>MTLHEVDAQAVPENVHVLDVRELDEWRAGHVPDAQHIPLMELQNRVGEVPQGQPVYVICRVGGRSAQATVWLNHVGWQAINIGGGMQSWAAAGKPMTSESGHPPYVA</sequence>
<evidence type="ECO:0000259" key="1">
    <source>
        <dbReference type="PROSITE" id="PS50206"/>
    </source>
</evidence>
<accession>A0A5M3WAB2</accession>
<dbReference type="SMART" id="SM00450">
    <property type="entry name" value="RHOD"/>
    <property type="match status" value="1"/>
</dbReference>
<name>A0A5M3WAB2_9ACTN</name>
<dbReference type="PANTHER" id="PTHR43031">
    <property type="entry name" value="FAD-DEPENDENT OXIDOREDUCTASE"/>
    <property type="match status" value="1"/>
</dbReference>
<dbReference type="SUPFAM" id="SSF52821">
    <property type="entry name" value="Rhodanese/Cell cycle control phosphatase"/>
    <property type="match status" value="1"/>
</dbReference>
<dbReference type="InterPro" id="IPR050229">
    <property type="entry name" value="GlpE_sulfurtransferase"/>
</dbReference>
<organism evidence="2 3">
    <name type="scientific">Acrocarpospora corrugata</name>
    <dbReference type="NCBI Taxonomy" id="35763"/>
    <lineage>
        <taxon>Bacteria</taxon>
        <taxon>Bacillati</taxon>
        <taxon>Actinomycetota</taxon>
        <taxon>Actinomycetes</taxon>
        <taxon>Streptosporangiales</taxon>
        <taxon>Streptosporangiaceae</taxon>
        <taxon>Acrocarpospora</taxon>
    </lineage>
</organism>
<proteinExistence type="predicted"/>
<evidence type="ECO:0000313" key="2">
    <source>
        <dbReference type="EMBL" id="GES05180.1"/>
    </source>
</evidence>
<gene>
    <name evidence="2" type="ORF">Acor_72480</name>
</gene>
<dbReference type="Proteomes" id="UP000334990">
    <property type="component" value="Unassembled WGS sequence"/>
</dbReference>
<dbReference type="InterPro" id="IPR036873">
    <property type="entry name" value="Rhodanese-like_dom_sf"/>
</dbReference>
<comment type="caution">
    <text evidence="2">The sequence shown here is derived from an EMBL/GenBank/DDBJ whole genome shotgun (WGS) entry which is preliminary data.</text>
</comment>
<dbReference type="AlphaFoldDB" id="A0A5M3WAB2"/>
<protein>
    <submittedName>
        <fullName evidence="2">Sulfurtransferase</fullName>
    </submittedName>
</protein>
<dbReference type="CDD" id="cd00158">
    <property type="entry name" value="RHOD"/>
    <property type="match status" value="1"/>
</dbReference>
<keyword evidence="2" id="KW-0808">Transferase</keyword>
<reference evidence="2 3" key="1">
    <citation type="submission" date="2019-10" db="EMBL/GenBank/DDBJ databases">
        <title>Whole genome shotgun sequence of Acrocarpospora corrugata NBRC 13972.</title>
        <authorList>
            <person name="Ichikawa N."/>
            <person name="Kimura A."/>
            <person name="Kitahashi Y."/>
            <person name="Komaki H."/>
            <person name="Oguchi A."/>
        </authorList>
    </citation>
    <scope>NUCLEOTIDE SEQUENCE [LARGE SCALE GENOMIC DNA]</scope>
    <source>
        <strain evidence="2 3">NBRC 13972</strain>
    </source>
</reference>
<dbReference type="Pfam" id="PF00581">
    <property type="entry name" value="Rhodanese"/>
    <property type="match status" value="1"/>
</dbReference>
<dbReference type="Gene3D" id="3.40.250.10">
    <property type="entry name" value="Rhodanese-like domain"/>
    <property type="match status" value="1"/>
</dbReference>
<dbReference type="PROSITE" id="PS50206">
    <property type="entry name" value="RHODANESE_3"/>
    <property type="match status" value="1"/>
</dbReference>